<protein>
    <submittedName>
        <fullName evidence="6">Acyltransferase</fullName>
    </submittedName>
</protein>
<dbReference type="Proteomes" id="UP000307140">
    <property type="component" value="Unassembled WGS sequence"/>
</dbReference>
<proteinExistence type="inferred from homology"/>
<evidence type="ECO:0000256" key="3">
    <source>
        <dbReference type="ARBA" id="ARBA00022737"/>
    </source>
</evidence>
<keyword evidence="5" id="KW-0812">Transmembrane</keyword>
<evidence type="ECO:0000256" key="4">
    <source>
        <dbReference type="ARBA" id="ARBA00023315"/>
    </source>
</evidence>
<dbReference type="EMBL" id="VANR01000006">
    <property type="protein sequence ID" value="TMM29151.1"/>
    <property type="molecule type" value="Genomic_DNA"/>
</dbReference>
<keyword evidence="4 6" id="KW-0012">Acyltransferase</keyword>
<keyword evidence="3" id="KW-0677">Repeat</keyword>
<organism evidence="6 7">
    <name type="scientific">Polaribacter aestuariivivens</name>
    <dbReference type="NCBI Taxonomy" id="2304626"/>
    <lineage>
        <taxon>Bacteria</taxon>
        <taxon>Pseudomonadati</taxon>
        <taxon>Bacteroidota</taxon>
        <taxon>Flavobacteriia</taxon>
        <taxon>Flavobacteriales</taxon>
        <taxon>Flavobacteriaceae</taxon>
    </lineage>
</organism>
<sequence length="208" mass="22719">MNKILSNPIYYLYRAFKKLINFFFFVVGNIYFKLIGMDFSFFKVKMDRIPHIILYQNAKITLGENVVITSCSSTNPIGVKHKCILAVLNSGAQINIGNNTGITGASICCSTQVDIGSNVYIGSGVGIWDTDFHPINWKEREKRPNDGKSLPIKIGDNVFIGANSIILKGVTIDDGAVIGAGSVVSRNVGSNEIVAGNPAKKIKKIIYE</sequence>
<evidence type="ECO:0000256" key="2">
    <source>
        <dbReference type="ARBA" id="ARBA00022679"/>
    </source>
</evidence>
<feature type="transmembrane region" description="Helical" evidence="5">
    <location>
        <begin position="20"/>
        <end position="42"/>
    </location>
</feature>
<dbReference type="AlphaFoldDB" id="A0A5S3N1C5"/>
<reference evidence="6 7" key="1">
    <citation type="submission" date="2019-05" db="EMBL/GenBank/DDBJ databases">
        <title>Polaribacter aestuariivivens sp. nov., isolated from a tidal flat.</title>
        <authorList>
            <person name="Yoon J.-H."/>
        </authorList>
    </citation>
    <scope>NUCLEOTIDE SEQUENCE [LARGE SCALE GENOMIC DNA]</scope>
    <source>
        <strain evidence="6 7">DBTF-3</strain>
    </source>
</reference>
<comment type="caution">
    <text evidence="6">The sequence shown here is derived from an EMBL/GenBank/DDBJ whole genome shotgun (WGS) entry which is preliminary data.</text>
</comment>
<dbReference type="GO" id="GO:0008374">
    <property type="term" value="F:O-acyltransferase activity"/>
    <property type="evidence" value="ECO:0007669"/>
    <property type="project" value="TreeGrafter"/>
</dbReference>
<evidence type="ECO:0000313" key="7">
    <source>
        <dbReference type="Proteomes" id="UP000307140"/>
    </source>
</evidence>
<accession>A0A5S3N1C5</accession>
<evidence type="ECO:0000256" key="5">
    <source>
        <dbReference type="SAM" id="Phobius"/>
    </source>
</evidence>
<dbReference type="PANTHER" id="PTHR23416">
    <property type="entry name" value="SIALIC ACID SYNTHASE-RELATED"/>
    <property type="match status" value="1"/>
</dbReference>
<keyword evidence="5" id="KW-0472">Membrane</keyword>
<dbReference type="SUPFAM" id="SSF51161">
    <property type="entry name" value="Trimeric LpxA-like enzymes"/>
    <property type="match status" value="1"/>
</dbReference>
<dbReference type="InterPro" id="IPR011004">
    <property type="entry name" value="Trimer_LpxA-like_sf"/>
</dbReference>
<comment type="similarity">
    <text evidence="1">Belongs to the transferase hexapeptide repeat family.</text>
</comment>
<dbReference type="InterPro" id="IPR001451">
    <property type="entry name" value="Hexapep"/>
</dbReference>
<keyword evidence="5" id="KW-1133">Transmembrane helix</keyword>
<dbReference type="InterPro" id="IPR051159">
    <property type="entry name" value="Hexapeptide_acetyltransf"/>
</dbReference>
<dbReference type="PANTHER" id="PTHR23416:SF23">
    <property type="entry name" value="ACETYLTRANSFERASE C18B11.09C-RELATED"/>
    <property type="match status" value="1"/>
</dbReference>
<dbReference type="Gene3D" id="2.160.10.10">
    <property type="entry name" value="Hexapeptide repeat proteins"/>
    <property type="match status" value="1"/>
</dbReference>
<keyword evidence="7" id="KW-1185">Reference proteome</keyword>
<evidence type="ECO:0000313" key="6">
    <source>
        <dbReference type="EMBL" id="TMM29151.1"/>
    </source>
</evidence>
<dbReference type="Pfam" id="PF14602">
    <property type="entry name" value="Hexapep_2"/>
    <property type="match status" value="1"/>
</dbReference>
<dbReference type="InterPro" id="IPR018357">
    <property type="entry name" value="Hexapep_transf_CS"/>
</dbReference>
<evidence type="ECO:0000256" key="1">
    <source>
        <dbReference type="ARBA" id="ARBA00007274"/>
    </source>
</evidence>
<name>A0A5S3N1C5_9FLAO</name>
<dbReference type="OrthoDB" id="9812571at2"/>
<dbReference type="PROSITE" id="PS00101">
    <property type="entry name" value="HEXAPEP_TRANSFERASES"/>
    <property type="match status" value="1"/>
</dbReference>
<gene>
    <name evidence="6" type="ORF">FDT66_12245</name>
</gene>
<keyword evidence="2 6" id="KW-0808">Transferase</keyword>